<sequence>MPQLLPFNMAFYLITFVVFATVLFYLLNTTLLPSLTIKRLSRLFMVK</sequence>
<accession>Q2LMM8</accession>
<proteinExistence type="predicted"/>
<keyword evidence="2" id="KW-0496">Mitochondrion</keyword>
<keyword evidence="1" id="KW-0812">Transmembrane</keyword>
<dbReference type="RefSeq" id="YP_492539.1">
    <property type="nucleotide sequence ID" value="NC_007780.1"/>
</dbReference>
<feature type="transmembrane region" description="Helical" evidence="1">
    <location>
        <begin position="12"/>
        <end position="37"/>
    </location>
</feature>
<keyword evidence="1" id="KW-1133">Transmembrane helix</keyword>
<dbReference type="GeneID" id="3907602"/>
<gene>
    <name evidence="2" type="primary">atp8</name>
</gene>
<protein>
    <submittedName>
        <fullName evidence="2">ATP synthase F0 subunit 8</fullName>
    </submittedName>
</protein>
<reference evidence="2" key="1">
    <citation type="journal article" date="2006" name="FEMS Yeast Res.">
        <title>The mitochondrial genome of the wine yeast Hanseniaspora uvarum: a unique genome organization among yeast/fungal counterparts.</title>
        <authorList>
            <person name="Pramateftaki P.V."/>
            <person name="Kouvelis V.N."/>
            <person name="Lanaridis P."/>
            <person name="Typas M.A."/>
        </authorList>
    </citation>
    <scope>NUCLEOTIDE SEQUENCE</scope>
    <source>
        <strain evidence="2">MUCL 31704</strain>
    </source>
</reference>
<organism evidence="2">
    <name type="scientific">Hanseniaspora uvarum</name>
    <name type="common">Yeast</name>
    <name type="synonym">Kloeckera apiculata</name>
    <dbReference type="NCBI Taxonomy" id="29833"/>
    <lineage>
        <taxon>Eukaryota</taxon>
        <taxon>Fungi</taxon>
        <taxon>Dikarya</taxon>
        <taxon>Ascomycota</taxon>
        <taxon>Saccharomycotina</taxon>
        <taxon>Saccharomycetes</taxon>
        <taxon>Saccharomycodales</taxon>
        <taxon>Saccharomycodaceae</taxon>
        <taxon>Hanseniaspora</taxon>
    </lineage>
</organism>
<name>Q2LMM8_HANUV</name>
<geneLocation type="mitochondrion" evidence="2"/>
<dbReference type="EMBL" id="DQ058142">
    <property type="protein sequence ID" value="AAY46313.1"/>
    <property type="molecule type" value="Genomic_DNA"/>
</dbReference>
<dbReference type="AlphaFoldDB" id="Q2LMM8"/>
<evidence type="ECO:0000256" key="1">
    <source>
        <dbReference type="SAM" id="Phobius"/>
    </source>
</evidence>
<evidence type="ECO:0000313" key="2">
    <source>
        <dbReference type="EMBL" id="AAY46313.1"/>
    </source>
</evidence>
<keyword evidence="1" id="KW-0472">Membrane</keyword>